<gene>
    <name evidence="1" type="ORF">Sliba_61570</name>
    <name evidence="2" type="ORF">STRLI_006297</name>
</gene>
<dbReference type="AlphaFoldDB" id="A0A640TR29"/>
<evidence type="ECO:0000313" key="2">
    <source>
        <dbReference type="EMBL" id="WAU00081.1"/>
    </source>
</evidence>
<dbReference type="RefSeq" id="WP_159489868.1">
    <property type="nucleotide sequence ID" value="NZ_BLIP01000002.1"/>
</dbReference>
<reference evidence="2 4" key="2">
    <citation type="submission" date="2022-12" db="EMBL/GenBank/DDBJ databases">
        <authorList>
            <person name="Ruckert C."/>
            <person name="Busche T."/>
            <person name="Kalinowski J."/>
            <person name="Wittmann C."/>
        </authorList>
    </citation>
    <scope>NUCLEOTIDE SEQUENCE [LARGE SCALE GENOMIC DNA]</scope>
    <source>
        <strain evidence="2 4">DSM 40555</strain>
    </source>
</reference>
<accession>A0A640TR29</accession>
<evidence type="ECO:0000313" key="4">
    <source>
        <dbReference type="Proteomes" id="UP001210609"/>
    </source>
</evidence>
<protein>
    <submittedName>
        <fullName evidence="1">Uncharacterized protein</fullName>
    </submittedName>
</protein>
<keyword evidence="4" id="KW-1185">Reference proteome</keyword>
<organism evidence="1 3">
    <name type="scientific">Streptomyces nigrescens</name>
    <dbReference type="NCBI Taxonomy" id="1920"/>
    <lineage>
        <taxon>Bacteria</taxon>
        <taxon>Bacillati</taxon>
        <taxon>Actinomycetota</taxon>
        <taxon>Actinomycetes</taxon>
        <taxon>Kitasatosporales</taxon>
        <taxon>Streptomycetaceae</taxon>
        <taxon>Streptomyces</taxon>
    </lineage>
</organism>
<reference evidence="1 3" key="1">
    <citation type="submission" date="2019-12" db="EMBL/GenBank/DDBJ databases">
        <title>Whole genome shotgun sequence of Streptomyces libani subsp. libani NBRC 13452.</title>
        <authorList>
            <person name="Ichikawa N."/>
            <person name="Kimura A."/>
            <person name="Kitahashi Y."/>
            <person name="Komaki H."/>
            <person name="Tamura T."/>
        </authorList>
    </citation>
    <scope>NUCLEOTIDE SEQUENCE [LARGE SCALE GENOMIC DNA]</scope>
    <source>
        <strain evidence="1 3">NBRC 13452</strain>
    </source>
</reference>
<proteinExistence type="predicted"/>
<evidence type="ECO:0000313" key="3">
    <source>
        <dbReference type="Proteomes" id="UP000429552"/>
    </source>
</evidence>
<evidence type="ECO:0000313" key="1">
    <source>
        <dbReference type="EMBL" id="GFE25704.1"/>
    </source>
</evidence>
<dbReference type="EMBL" id="CP114202">
    <property type="protein sequence ID" value="WAU00081.1"/>
    <property type="molecule type" value="Genomic_DNA"/>
</dbReference>
<name>A0A640TR29_STRNI</name>
<dbReference type="EMBL" id="BLIP01000002">
    <property type="protein sequence ID" value="GFE25704.1"/>
    <property type="molecule type" value="Genomic_DNA"/>
</dbReference>
<dbReference type="Proteomes" id="UP000429552">
    <property type="component" value="Unassembled WGS sequence"/>
</dbReference>
<dbReference type="Proteomes" id="UP001210609">
    <property type="component" value="Chromosome"/>
</dbReference>
<sequence length="80" mass="8683">MPYPAPSWASLSHSERLADAPVVRRVGRWWLVSPSGTMLASDLTGELDRFAADIAAANRAVADLHSARDASNGPVREVRR</sequence>